<evidence type="ECO:0000256" key="1">
    <source>
        <dbReference type="ARBA" id="ARBA00023157"/>
    </source>
</evidence>
<comment type="caution">
    <text evidence="3">The sequence shown here is derived from an EMBL/GenBank/DDBJ whole genome shotgun (WGS) entry which is preliminary data.</text>
</comment>
<dbReference type="InterPro" id="IPR001338">
    <property type="entry name" value="Class_I_Hydrophobin"/>
</dbReference>
<dbReference type="GO" id="GO:0005199">
    <property type="term" value="F:structural constituent of cell wall"/>
    <property type="evidence" value="ECO:0007669"/>
    <property type="project" value="InterPro"/>
</dbReference>
<proteinExistence type="inferred from homology"/>
<keyword evidence="4" id="KW-1185">Reference proteome</keyword>
<evidence type="ECO:0000256" key="2">
    <source>
        <dbReference type="RuleBase" id="RU365009"/>
    </source>
</evidence>
<dbReference type="Pfam" id="PF01185">
    <property type="entry name" value="Hydrophobin"/>
    <property type="match status" value="1"/>
</dbReference>
<feature type="signal peptide" evidence="2">
    <location>
        <begin position="1"/>
        <end position="16"/>
    </location>
</feature>
<protein>
    <recommendedName>
        <fullName evidence="2">Hydrophobin</fullName>
    </recommendedName>
</protein>
<evidence type="ECO:0000313" key="4">
    <source>
        <dbReference type="Proteomes" id="UP000562682"/>
    </source>
</evidence>
<dbReference type="GO" id="GO:0009277">
    <property type="term" value="C:fungal-type cell wall"/>
    <property type="evidence" value="ECO:0007669"/>
    <property type="project" value="InterPro"/>
</dbReference>
<evidence type="ECO:0000313" key="3">
    <source>
        <dbReference type="EMBL" id="KAF5661068.1"/>
    </source>
</evidence>
<keyword evidence="1 2" id="KW-1015">Disulfide bond</keyword>
<keyword evidence="2" id="KW-0964">Secreted</keyword>
<dbReference type="Proteomes" id="UP000562682">
    <property type="component" value="Unassembled WGS sequence"/>
</dbReference>
<reference evidence="3 4" key="1">
    <citation type="submission" date="2020-05" db="EMBL/GenBank/DDBJ databases">
        <title>Identification and distribution of gene clusters putatively required for synthesis of sphingolipid metabolism inhibitors in phylogenetically diverse species of the filamentous fungus Fusarium.</title>
        <authorList>
            <person name="Kim H.-S."/>
            <person name="Busman M."/>
            <person name="Brown D.W."/>
            <person name="Divon H."/>
            <person name="Uhlig S."/>
            <person name="Proctor R.H."/>
        </authorList>
    </citation>
    <scope>NUCLEOTIDE SEQUENCE [LARGE SCALE GENOMIC DNA]</scope>
    <source>
        <strain evidence="3 4">NRRL 25311</strain>
    </source>
</reference>
<dbReference type="AlphaFoldDB" id="A0A8H5WK39"/>
<name>A0A8H5WK39_9HYPO</name>
<sequence>MHAIAAIAFLTTAIAASPQVKRLPPLDKITVEEAIDICRDDMTVYCCESFHNEKIGNVVRNDPKLPDGLGMGDECYKLDIDAVGFVNQLLNNECQANAACCQPNDPIVDDGDIGVSIPCVALSSML</sequence>
<accession>A0A8H5WK39</accession>
<feature type="chain" id="PRO_5034447307" description="Hydrophobin" evidence="2">
    <location>
        <begin position="17"/>
        <end position="126"/>
    </location>
</feature>
<comment type="subcellular location">
    <subcellularLocation>
        <location evidence="2">Secreted</location>
        <location evidence="2">Cell wall</location>
    </subcellularLocation>
</comment>
<gene>
    <name evidence="3" type="ORF">FDENT_13603</name>
</gene>
<comment type="similarity">
    <text evidence="2">Belongs to the fungal hydrophobin family.</text>
</comment>
<keyword evidence="2" id="KW-0732">Signal</keyword>
<keyword evidence="2" id="KW-0134">Cell wall</keyword>
<dbReference type="EMBL" id="JAAOAK010000568">
    <property type="protein sequence ID" value="KAF5661068.1"/>
    <property type="molecule type" value="Genomic_DNA"/>
</dbReference>
<organism evidence="3 4">
    <name type="scientific">Fusarium denticulatum</name>
    <dbReference type="NCBI Taxonomy" id="48507"/>
    <lineage>
        <taxon>Eukaryota</taxon>
        <taxon>Fungi</taxon>
        <taxon>Dikarya</taxon>
        <taxon>Ascomycota</taxon>
        <taxon>Pezizomycotina</taxon>
        <taxon>Sordariomycetes</taxon>
        <taxon>Hypocreomycetidae</taxon>
        <taxon>Hypocreales</taxon>
        <taxon>Nectriaceae</taxon>
        <taxon>Fusarium</taxon>
        <taxon>Fusarium fujikuroi species complex</taxon>
    </lineage>
</organism>